<evidence type="ECO:0000256" key="1">
    <source>
        <dbReference type="ARBA" id="ARBA00022588"/>
    </source>
</evidence>
<dbReference type="InterPro" id="IPR011990">
    <property type="entry name" value="TPR-like_helical_dom_sf"/>
</dbReference>
<keyword evidence="7" id="KW-1185">Reference proteome</keyword>
<comment type="similarity">
    <text evidence="5">Belongs to the IFIT family.</text>
</comment>
<evidence type="ECO:0000256" key="2">
    <source>
        <dbReference type="ARBA" id="ARBA00022737"/>
    </source>
</evidence>
<dbReference type="FunFam" id="1.25.40.10:FF:000036">
    <property type="entry name" value="interferon-induced protein with tetratricopeptide repeats 5"/>
    <property type="match status" value="1"/>
</dbReference>
<name>A0AA35KYI4_9SAUR</name>
<evidence type="ECO:0000313" key="7">
    <source>
        <dbReference type="Proteomes" id="UP001178461"/>
    </source>
</evidence>
<protein>
    <submittedName>
        <fullName evidence="6">Interferon-induced protein with tetratricopeptide repeats 5-like</fullName>
    </submittedName>
</protein>
<keyword evidence="1" id="KW-0399">Innate immunity</keyword>
<sequence>MSRPLRLKLESLQCHFTWDFEIKDKVDALHILQTLAPQAQHTPHHNRGAYLAMRAYLQNFQGNYKEALDSLREAECALKRDHPTNFSRQALVTYGNYAWVYYRLVNYDMVDLYLGRIHDICRSLASPEAYSAMIPEVHAQKGWSLLAGGFRNWDQAAECFRKALEAEESNEEFQAGLAISVYASYTHSWTTEKREEAQKLLEEVVARQPQNYEAKAYLAQTLMAVDKERALFLVDDVARESVNPEVLRIVSKLYKQQSFPRTISILKKAISILKKAIALDPGYHLLHYDLGMGYLQMLEHSPGDVREEAIEPAIESFKRALEMDPFSIFTQLKLAKAYGERSPAYEEEIYLNLMEELPEASKRCQQSIYMHWGDFLLHKKGVKSQALDMYQAAARIPGDHSLERKQLEIRLKRLARMFREDGEMEQASAVYSLLKETGLQVTSQQDGSWRRGSWRGNDRAQQ</sequence>
<dbReference type="Gene3D" id="1.25.40.10">
    <property type="entry name" value="Tetratricopeptide repeat domain"/>
    <property type="match status" value="3"/>
</dbReference>
<keyword evidence="3" id="KW-0802">TPR repeat</keyword>
<evidence type="ECO:0000313" key="6">
    <source>
        <dbReference type="EMBL" id="CAI5786620.1"/>
    </source>
</evidence>
<keyword evidence="2" id="KW-0677">Repeat</keyword>
<dbReference type="AlphaFoldDB" id="A0AA35KYI4"/>
<gene>
    <name evidence="6" type="ORF">PODLI_1B037675</name>
</gene>
<dbReference type="PANTHER" id="PTHR10271">
    <property type="entry name" value="INTERFERON-INDUCED PROTEIN WITH TETRATRICOPEPTIDE REPEATS"/>
    <property type="match status" value="1"/>
</dbReference>
<dbReference type="GO" id="GO:0045087">
    <property type="term" value="P:innate immune response"/>
    <property type="evidence" value="ECO:0007669"/>
    <property type="project" value="UniProtKB-KW"/>
</dbReference>
<dbReference type="EMBL" id="OX395135">
    <property type="protein sequence ID" value="CAI5786620.1"/>
    <property type="molecule type" value="Genomic_DNA"/>
</dbReference>
<dbReference type="GO" id="GO:0051607">
    <property type="term" value="P:defense response to virus"/>
    <property type="evidence" value="ECO:0007669"/>
    <property type="project" value="TreeGrafter"/>
</dbReference>
<reference evidence="6" key="1">
    <citation type="submission" date="2022-12" db="EMBL/GenBank/DDBJ databases">
        <authorList>
            <person name="Alioto T."/>
            <person name="Alioto T."/>
            <person name="Gomez Garrido J."/>
        </authorList>
    </citation>
    <scope>NUCLEOTIDE SEQUENCE</scope>
</reference>
<dbReference type="SUPFAM" id="SSF48452">
    <property type="entry name" value="TPR-like"/>
    <property type="match status" value="3"/>
</dbReference>
<dbReference type="PANTHER" id="PTHR10271:SF0">
    <property type="entry name" value="INTERFERON-INDUCED PROTEIN WITH TETRATRICOPEPTIDE REPEATS 5"/>
    <property type="match status" value="1"/>
</dbReference>
<keyword evidence="4" id="KW-0391">Immunity</keyword>
<accession>A0AA35KYI4</accession>
<organism evidence="6 7">
    <name type="scientific">Podarcis lilfordi</name>
    <name type="common">Lilford's wall lizard</name>
    <dbReference type="NCBI Taxonomy" id="74358"/>
    <lineage>
        <taxon>Eukaryota</taxon>
        <taxon>Metazoa</taxon>
        <taxon>Chordata</taxon>
        <taxon>Craniata</taxon>
        <taxon>Vertebrata</taxon>
        <taxon>Euteleostomi</taxon>
        <taxon>Lepidosauria</taxon>
        <taxon>Squamata</taxon>
        <taxon>Bifurcata</taxon>
        <taxon>Unidentata</taxon>
        <taxon>Episquamata</taxon>
        <taxon>Laterata</taxon>
        <taxon>Lacertibaenia</taxon>
        <taxon>Lacertidae</taxon>
        <taxon>Podarcis</taxon>
    </lineage>
</organism>
<proteinExistence type="inferred from homology"/>
<dbReference type="Proteomes" id="UP001178461">
    <property type="component" value="Chromosome 10"/>
</dbReference>
<evidence type="ECO:0000256" key="4">
    <source>
        <dbReference type="ARBA" id="ARBA00022859"/>
    </source>
</evidence>
<evidence type="ECO:0000256" key="3">
    <source>
        <dbReference type="ARBA" id="ARBA00022803"/>
    </source>
</evidence>
<evidence type="ECO:0000256" key="5">
    <source>
        <dbReference type="ARBA" id="ARBA00038336"/>
    </source>
</evidence>
<dbReference type="GO" id="GO:0005829">
    <property type="term" value="C:cytosol"/>
    <property type="evidence" value="ECO:0007669"/>
    <property type="project" value="TreeGrafter"/>
</dbReference>